<keyword evidence="2" id="KW-0732">Signal</keyword>
<dbReference type="Proteomes" id="UP000006250">
    <property type="component" value="Unassembled WGS sequence"/>
</dbReference>
<dbReference type="eggNOG" id="COG0526">
    <property type="taxonomic scope" value="Bacteria"/>
</dbReference>
<feature type="transmembrane region" description="Helical" evidence="1">
    <location>
        <begin position="194"/>
        <end position="216"/>
    </location>
</feature>
<dbReference type="CDD" id="cd02947">
    <property type="entry name" value="TRX_family"/>
    <property type="match status" value="1"/>
</dbReference>
<evidence type="ECO:0000256" key="1">
    <source>
        <dbReference type="SAM" id="Phobius"/>
    </source>
</evidence>
<dbReference type="SUPFAM" id="SSF52833">
    <property type="entry name" value="Thioredoxin-like"/>
    <property type="match status" value="1"/>
</dbReference>
<keyword evidence="5" id="KW-1185">Reference proteome</keyword>
<proteinExistence type="predicted"/>
<dbReference type="Gene3D" id="3.40.30.10">
    <property type="entry name" value="Glutaredoxin"/>
    <property type="match status" value="1"/>
</dbReference>
<protein>
    <submittedName>
        <fullName evidence="4">Glutaredoxin</fullName>
    </submittedName>
</protein>
<feature type="transmembrane region" description="Helical" evidence="1">
    <location>
        <begin position="228"/>
        <end position="245"/>
    </location>
</feature>
<feature type="transmembrane region" description="Helical" evidence="1">
    <location>
        <begin position="274"/>
        <end position="297"/>
    </location>
</feature>
<evidence type="ECO:0000313" key="4">
    <source>
        <dbReference type="EMBL" id="EFL50902.1"/>
    </source>
</evidence>
<dbReference type="InterPro" id="IPR013766">
    <property type="entry name" value="Thioredoxin_domain"/>
</dbReference>
<evidence type="ECO:0000313" key="5">
    <source>
        <dbReference type="Proteomes" id="UP000006250"/>
    </source>
</evidence>
<feature type="transmembrane region" description="Helical" evidence="1">
    <location>
        <begin position="159"/>
        <end position="182"/>
    </location>
</feature>
<dbReference type="EMBL" id="AECZ01000014">
    <property type="protein sequence ID" value="EFL50902.1"/>
    <property type="molecule type" value="Genomic_DNA"/>
</dbReference>
<dbReference type="InterPro" id="IPR036249">
    <property type="entry name" value="Thioredoxin-like_sf"/>
</dbReference>
<feature type="transmembrane region" description="Helical" evidence="1">
    <location>
        <begin position="361"/>
        <end position="383"/>
    </location>
</feature>
<dbReference type="PROSITE" id="PS51354">
    <property type="entry name" value="GLUTAREDOXIN_2"/>
    <property type="match status" value="1"/>
</dbReference>
<feature type="domain" description="Thioredoxin" evidence="3">
    <location>
        <begin position="1"/>
        <end position="130"/>
    </location>
</feature>
<dbReference type="STRING" id="596151.DesfrDRAFT_2274"/>
<keyword evidence="1" id="KW-0812">Transmembrane</keyword>
<evidence type="ECO:0000256" key="2">
    <source>
        <dbReference type="SAM" id="SignalP"/>
    </source>
</evidence>
<dbReference type="PROSITE" id="PS51352">
    <property type="entry name" value="THIOREDOXIN_2"/>
    <property type="match status" value="1"/>
</dbReference>
<keyword evidence="1" id="KW-1133">Transmembrane helix</keyword>
<feature type="transmembrane region" description="Helical" evidence="1">
    <location>
        <begin position="389"/>
        <end position="412"/>
    </location>
</feature>
<evidence type="ECO:0000259" key="3">
    <source>
        <dbReference type="PROSITE" id="PS51352"/>
    </source>
</evidence>
<feature type="transmembrane region" description="Helical" evidence="1">
    <location>
        <begin position="323"/>
        <end position="349"/>
    </location>
</feature>
<organism evidence="4 5">
    <name type="scientific">Solidesulfovibrio fructosivorans JJ]</name>
    <dbReference type="NCBI Taxonomy" id="596151"/>
    <lineage>
        <taxon>Bacteria</taxon>
        <taxon>Pseudomonadati</taxon>
        <taxon>Thermodesulfobacteriota</taxon>
        <taxon>Desulfovibrionia</taxon>
        <taxon>Desulfovibrionales</taxon>
        <taxon>Desulfovibrionaceae</taxon>
        <taxon>Solidesulfovibrio</taxon>
    </lineage>
</organism>
<name>E1JXC5_SOLFR</name>
<accession>E1JXC5</accession>
<feature type="chain" id="PRO_5003148003" evidence="2">
    <location>
        <begin position="30"/>
        <end position="416"/>
    </location>
</feature>
<comment type="caution">
    <text evidence="4">The sequence shown here is derived from an EMBL/GenBank/DDBJ whole genome shotgun (WGS) entry which is preliminary data.</text>
</comment>
<dbReference type="AlphaFoldDB" id="E1JXC5"/>
<reference evidence="4 5" key="1">
    <citation type="submission" date="2010-08" db="EMBL/GenBank/DDBJ databases">
        <title>The draft genome of Desulfovibrio fructosovorans JJ.</title>
        <authorList>
            <consortium name="US DOE Joint Genome Institute (JGI-PGF)"/>
            <person name="Lucas S."/>
            <person name="Copeland A."/>
            <person name="Lapidus A."/>
            <person name="Cheng J.-F."/>
            <person name="Bruce D."/>
            <person name="Goodwin L."/>
            <person name="Pitluck S."/>
            <person name="Land M.L."/>
            <person name="Hauser L."/>
            <person name="Chang Y.-J."/>
            <person name="Jeffries C."/>
            <person name="Wall J.D."/>
            <person name="Stahl D.A."/>
            <person name="Arkin A.P."/>
            <person name="Dehal P."/>
            <person name="Stolyar S.M."/>
            <person name="Hazen T.C."/>
            <person name="Woyke T.J."/>
        </authorList>
    </citation>
    <scope>NUCLEOTIDE SEQUENCE [LARGE SCALE GENOMIC DNA]</scope>
    <source>
        <strain evidence="4 5">JJ</strain>
    </source>
</reference>
<keyword evidence="1" id="KW-0472">Membrane</keyword>
<sequence precursor="true">MGDQKMKRLVSGRLLLLLALLVSTSLAMATKSAAQRIELTFFWSSECPHCHNALPFLEKLAREDTGLTIRSYNLNEDPQYFERYREMAAGFGQEPMAVPAFFVGNEMIVGYDNEAGKGAEIIRAIRRARGDDGEEPSTETFLDVPILGRLDAQRLSLPALTLLIGFLDAFNPCAFFVLLFLLSLVGHARSRGRILLIGGVFVATSGVVYFGFMAAWFNAFLLFGEMSMLTRAAGVLAIVVGAVHAKDYFWFRRGLSLSIPEGVKPGLFRRMRNLTAAASLPVLFGSTIFLALVASAYEILCTVGLPMVFTRVLTLHALSMTEYYGYLLLYNIVYVLPLLAIVLAFAFTMTSRKLQEGEGRFLKLVSGMMMLALGTVLLVYPPWLTRPLVAIGLVAGSLAVAFVVASLGRAFLRWRQ</sequence>
<gene>
    <name evidence="4" type="ORF">DesfrDRAFT_2274</name>
</gene>
<feature type="signal peptide" evidence="2">
    <location>
        <begin position="1"/>
        <end position="29"/>
    </location>
</feature>